<gene>
    <name evidence="7" type="ORF">BON22_3092</name>
</gene>
<evidence type="ECO:0000259" key="6">
    <source>
        <dbReference type="PROSITE" id="PS51325"/>
    </source>
</evidence>
<keyword evidence="8" id="KW-1185">Reference proteome</keyword>
<dbReference type="GO" id="GO:0005634">
    <property type="term" value="C:nucleus"/>
    <property type="evidence" value="ECO:0007669"/>
    <property type="project" value="UniProtKB-SubCell"/>
</dbReference>
<keyword evidence="4 5" id="KW-0539">Nucleus</keyword>
<dbReference type="PROSITE" id="PS51325">
    <property type="entry name" value="ALPHA_BOX"/>
    <property type="match status" value="1"/>
</dbReference>
<dbReference type="Proteomes" id="UP000189513">
    <property type="component" value="Unassembled WGS sequence"/>
</dbReference>
<comment type="subcellular location">
    <subcellularLocation>
        <location evidence="5">Nucleus</location>
    </subcellularLocation>
</comment>
<keyword evidence="1 5" id="KW-0805">Transcription regulation</keyword>
<comment type="caution">
    <text evidence="7">The sequence shown here is derived from an EMBL/GenBank/DDBJ whole genome shotgun (WGS) entry which is preliminary data.</text>
</comment>
<evidence type="ECO:0000313" key="8">
    <source>
        <dbReference type="Proteomes" id="UP000189513"/>
    </source>
</evidence>
<evidence type="ECO:0000256" key="3">
    <source>
        <dbReference type="ARBA" id="ARBA00023163"/>
    </source>
</evidence>
<evidence type="ECO:0000256" key="4">
    <source>
        <dbReference type="ARBA" id="ARBA00023242"/>
    </source>
</evidence>
<dbReference type="GO" id="GO:0008301">
    <property type="term" value="F:DNA binding, bending"/>
    <property type="evidence" value="ECO:0007669"/>
    <property type="project" value="InterPro"/>
</dbReference>
<dbReference type="AlphaFoldDB" id="A0A1V2L745"/>
<feature type="domain" description="Alpha box" evidence="6">
    <location>
        <begin position="84"/>
        <end position="141"/>
    </location>
</feature>
<keyword evidence="2 5" id="KW-0238">DNA-binding</keyword>
<name>A0A1V2L745_CYBFA</name>
<protein>
    <submittedName>
        <fullName evidence="7">Mating-type-like protein ALPHA1</fullName>
    </submittedName>
</protein>
<dbReference type="Pfam" id="PF04769">
    <property type="entry name" value="MATalpha_HMGbox"/>
    <property type="match status" value="1"/>
</dbReference>
<dbReference type="InterPro" id="IPR006856">
    <property type="entry name" value="MATalpha_HMGbox"/>
</dbReference>
<dbReference type="VEuPathDB" id="FungiDB:BON22_3092"/>
<dbReference type="GO" id="GO:0045895">
    <property type="term" value="P:positive regulation of mating-type specific transcription, DNA-templated"/>
    <property type="evidence" value="ECO:0007669"/>
    <property type="project" value="InterPro"/>
</dbReference>
<reference evidence="8" key="1">
    <citation type="journal article" date="2017" name="Genome Announc.">
        <title>Genome sequences of Cyberlindnera fabianii 65, Pichia kudriavzevii 129, and Saccharomyces cerevisiae 131 isolated from fermented masau fruits in Zimbabwe.</title>
        <authorList>
            <person name="van Rijswijck I.M.H."/>
            <person name="Derks M.F.L."/>
            <person name="Abee T."/>
            <person name="de Ridder D."/>
            <person name="Smid E.J."/>
        </authorList>
    </citation>
    <scope>NUCLEOTIDE SEQUENCE [LARGE SCALE GENOMIC DNA]</scope>
    <source>
        <strain evidence="8">65</strain>
    </source>
</reference>
<evidence type="ECO:0000256" key="2">
    <source>
        <dbReference type="ARBA" id="ARBA00023125"/>
    </source>
</evidence>
<organism evidence="7 8">
    <name type="scientific">Cyberlindnera fabianii</name>
    <name type="common">Yeast</name>
    <name type="synonym">Hansenula fabianii</name>
    <dbReference type="NCBI Taxonomy" id="36022"/>
    <lineage>
        <taxon>Eukaryota</taxon>
        <taxon>Fungi</taxon>
        <taxon>Dikarya</taxon>
        <taxon>Ascomycota</taxon>
        <taxon>Saccharomycotina</taxon>
        <taxon>Saccharomycetes</taxon>
        <taxon>Phaffomycetales</taxon>
        <taxon>Phaffomycetaceae</taxon>
        <taxon>Cyberlindnera</taxon>
    </lineage>
</organism>
<dbReference type="EMBL" id="MPUK01000005">
    <property type="protein sequence ID" value="ONH67106.1"/>
    <property type="molecule type" value="Genomic_DNA"/>
</dbReference>
<accession>A0A1V2L745</accession>
<comment type="similarity">
    <text evidence="5">Belongs to the MATALPHA1 family.</text>
</comment>
<evidence type="ECO:0000256" key="5">
    <source>
        <dbReference type="RuleBase" id="RU003516"/>
    </source>
</evidence>
<sequence length="254" mass="29162">MTHDVLSQYIKNHSLVSSFNGGMKVHDVIVEALSFIKEELCFATQYFNITQLILEASQFSLREAMKPLDLQVSVNRDDTVIKRATKTKLNGFMAFRAFHSREISTIEHQRGISMSLATVWASDPPSQLVWQRFAAEYNQTVRYEPDLSFVDWLLSMSKGVDSKIDEPTKRTLSRAARVENIYVEKDGNLRHNTDPYALELQNKDVNNRYHNYLKERLQSAIDRPIVTLASDPSLSRSYIDPLVYEISSGTYEKS</sequence>
<evidence type="ECO:0000313" key="7">
    <source>
        <dbReference type="EMBL" id="ONH67106.1"/>
    </source>
</evidence>
<keyword evidence="3 5" id="KW-0804">Transcription</keyword>
<evidence type="ECO:0000256" key="1">
    <source>
        <dbReference type="ARBA" id="ARBA00023015"/>
    </source>
</evidence>
<proteinExistence type="inferred from homology"/>